<dbReference type="InterPro" id="IPR023210">
    <property type="entry name" value="NADP_OxRdtase_dom"/>
</dbReference>
<evidence type="ECO:0000313" key="4">
    <source>
        <dbReference type="Proteomes" id="UP001642483"/>
    </source>
</evidence>
<gene>
    <name evidence="3" type="ORF">CVLEPA_LOCUS11780</name>
</gene>
<dbReference type="InterPro" id="IPR036812">
    <property type="entry name" value="NAD(P)_OxRdtase_dom_sf"/>
</dbReference>
<proteinExistence type="inferred from homology"/>
<dbReference type="InterPro" id="IPR020471">
    <property type="entry name" value="AKR"/>
</dbReference>
<dbReference type="InterPro" id="IPR018170">
    <property type="entry name" value="Aldo/ket_reductase_CS"/>
</dbReference>
<reference evidence="3 4" key="1">
    <citation type="submission" date="2024-02" db="EMBL/GenBank/DDBJ databases">
        <authorList>
            <person name="Daric V."/>
            <person name="Darras S."/>
        </authorList>
    </citation>
    <scope>NUCLEOTIDE SEQUENCE [LARGE SCALE GENOMIC DNA]</scope>
</reference>
<name>A0ABP0FT27_CLALP</name>
<evidence type="ECO:0000259" key="2">
    <source>
        <dbReference type="Pfam" id="PF00248"/>
    </source>
</evidence>
<dbReference type="EMBL" id="CAWYQH010000079">
    <property type="protein sequence ID" value="CAK8681557.1"/>
    <property type="molecule type" value="Genomic_DNA"/>
</dbReference>
<evidence type="ECO:0000256" key="1">
    <source>
        <dbReference type="ARBA" id="ARBA00007905"/>
    </source>
</evidence>
<comment type="similarity">
    <text evidence="1">Belongs to the aldo/keto reductase family.</text>
</comment>
<dbReference type="Pfam" id="PF00248">
    <property type="entry name" value="Aldo_ket_red"/>
    <property type="match status" value="1"/>
</dbReference>
<comment type="caution">
    <text evidence="3">The sequence shown here is derived from an EMBL/GenBank/DDBJ whole genome shotgun (WGS) entry which is preliminary data.</text>
</comment>
<feature type="domain" description="NADP-dependent oxidoreductase" evidence="2">
    <location>
        <begin position="42"/>
        <end position="99"/>
    </location>
</feature>
<dbReference type="PROSITE" id="PS00798">
    <property type="entry name" value="ALDOKETO_REDUCTASE_1"/>
    <property type="match status" value="1"/>
</dbReference>
<keyword evidence="4" id="KW-1185">Reference proteome</keyword>
<dbReference type="SUPFAM" id="SSF51430">
    <property type="entry name" value="NAD(P)-linked oxidoreductase"/>
    <property type="match status" value="1"/>
</dbReference>
<dbReference type="PANTHER" id="PTHR11732">
    <property type="entry name" value="ALDO/KETO REDUCTASE"/>
    <property type="match status" value="1"/>
</dbReference>
<sequence>MHIPGHSTLHATCGDSLISMETRNHHNITGAFVTERLYFVLQSPKGQVQAAVEHAIKCGYRHIDGAWDYGNEEEVGQAVAKMIKEDKVKREHLFITSKARI</sequence>
<accession>A0ABP0FT27</accession>
<evidence type="ECO:0000313" key="3">
    <source>
        <dbReference type="EMBL" id="CAK8681557.1"/>
    </source>
</evidence>
<dbReference type="Gene3D" id="3.20.20.100">
    <property type="entry name" value="NADP-dependent oxidoreductase domain"/>
    <property type="match status" value="1"/>
</dbReference>
<dbReference type="Proteomes" id="UP001642483">
    <property type="component" value="Unassembled WGS sequence"/>
</dbReference>
<organism evidence="3 4">
    <name type="scientific">Clavelina lepadiformis</name>
    <name type="common">Light-bulb sea squirt</name>
    <name type="synonym">Ascidia lepadiformis</name>
    <dbReference type="NCBI Taxonomy" id="159417"/>
    <lineage>
        <taxon>Eukaryota</taxon>
        <taxon>Metazoa</taxon>
        <taxon>Chordata</taxon>
        <taxon>Tunicata</taxon>
        <taxon>Ascidiacea</taxon>
        <taxon>Aplousobranchia</taxon>
        <taxon>Clavelinidae</taxon>
        <taxon>Clavelina</taxon>
    </lineage>
</organism>
<protein>
    <recommendedName>
        <fullName evidence="2">NADP-dependent oxidoreductase domain-containing protein</fullName>
    </recommendedName>
</protein>